<gene>
    <name evidence="1" type="ORF">FHR36_007796</name>
</gene>
<dbReference type="EMBL" id="JAMZDX010000009">
    <property type="protein sequence ID" value="MCP2314595.1"/>
    <property type="molecule type" value="Genomic_DNA"/>
</dbReference>
<evidence type="ECO:0008006" key="3">
    <source>
        <dbReference type="Google" id="ProtNLM"/>
    </source>
</evidence>
<accession>A0ABT1JAX5</accession>
<dbReference type="InterPro" id="IPR036770">
    <property type="entry name" value="Ankyrin_rpt-contain_sf"/>
</dbReference>
<dbReference type="RefSeq" id="WP_253804960.1">
    <property type="nucleotide sequence ID" value="NZ_JAMZDX010000009.1"/>
</dbReference>
<name>A0ABT1JAX5_9ACTN</name>
<dbReference type="Proteomes" id="UP001206483">
    <property type="component" value="Unassembled WGS sequence"/>
</dbReference>
<comment type="caution">
    <text evidence="1">The sequence shown here is derived from an EMBL/GenBank/DDBJ whole genome shotgun (WGS) entry which is preliminary data.</text>
</comment>
<keyword evidence="2" id="KW-1185">Reference proteome</keyword>
<reference evidence="1 2" key="1">
    <citation type="submission" date="2022-06" db="EMBL/GenBank/DDBJ databases">
        <title>Sequencing the genomes of 1000 actinobacteria strains.</title>
        <authorList>
            <person name="Klenk H.-P."/>
        </authorList>
    </citation>
    <scope>NUCLEOTIDE SEQUENCE [LARGE SCALE GENOMIC DNA]</scope>
    <source>
        <strain evidence="1 2">DSM 41656</strain>
    </source>
</reference>
<protein>
    <recommendedName>
        <fullName evidence="3">HEAT repeat protein</fullName>
    </recommendedName>
</protein>
<organism evidence="1 2">
    <name type="scientific">Kitasatospora paracochleata</name>
    <dbReference type="NCBI Taxonomy" id="58354"/>
    <lineage>
        <taxon>Bacteria</taxon>
        <taxon>Bacillati</taxon>
        <taxon>Actinomycetota</taxon>
        <taxon>Actinomycetes</taxon>
        <taxon>Kitasatosporales</taxon>
        <taxon>Streptomycetaceae</taxon>
        <taxon>Kitasatospora</taxon>
    </lineage>
</organism>
<dbReference type="SUPFAM" id="SSF48371">
    <property type="entry name" value="ARM repeat"/>
    <property type="match status" value="1"/>
</dbReference>
<dbReference type="InterPro" id="IPR011989">
    <property type="entry name" value="ARM-like"/>
</dbReference>
<dbReference type="SUPFAM" id="SSF48403">
    <property type="entry name" value="Ankyrin repeat"/>
    <property type="match status" value="1"/>
</dbReference>
<evidence type="ECO:0000313" key="2">
    <source>
        <dbReference type="Proteomes" id="UP001206483"/>
    </source>
</evidence>
<dbReference type="Gene3D" id="1.25.40.20">
    <property type="entry name" value="Ankyrin repeat-containing domain"/>
    <property type="match status" value="1"/>
</dbReference>
<evidence type="ECO:0000313" key="1">
    <source>
        <dbReference type="EMBL" id="MCP2314595.1"/>
    </source>
</evidence>
<sequence length="389" mass="42418">MLAAVERGDDIAALELLSDATADELAGDDAVTVLAAASRAGRHEVVNWLVVWDVDVTRPWASGVDPVTWAAESGMYLVLRALLSRSRDPLSSDSPHRRALRAAQDAIATGVGPGIDPPPAHRAIITDLEAELGIHRSPDELMARALVHADPDHDDWFASVFHLGSRTDRATFDWALEAAQDAHCPDRRRFGLDTMNFLAIGFSLDIDQDDDAELPFRREAEEFLRPLLESEQDPRSLAIVIASFTSYCSDDAIAAILVHAEHSDPRVRACVSTILHLNTDRYQEALAALMRLAEDPIPVTRAKALHRLAMSDVDTPALSAVFAAHLADPYFDARIEAAAGLALRDDERGRAVLDDIRSGIRNSRSQGWGRLSDIDHMLRVRAGAAGRGS</sequence>
<dbReference type="InterPro" id="IPR016024">
    <property type="entry name" value="ARM-type_fold"/>
</dbReference>
<proteinExistence type="predicted"/>
<dbReference type="Gene3D" id="1.25.10.10">
    <property type="entry name" value="Leucine-rich Repeat Variant"/>
    <property type="match status" value="1"/>
</dbReference>